<dbReference type="InterPro" id="IPR011989">
    <property type="entry name" value="ARM-like"/>
</dbReference>
<dbReference type="Gene3D" id="1.25.10.10">
    <property type="entry name" value="Leucine-rich Repeat Variant"/>
    <property type="match status" value="1"/>
</dbReference>
<feature type="region of interest" description="Disordered" evidence="1">
    <location>
        <begin position="27"/>
        <end position="46"/>
    </location>
</feature>
<dbReference type="InterPro" id="IPR039874">
    <property type="entry name" value="WAPL"/>
</dbReference>
<evidence type="ECO:0000313" key="5">
    <source>
        <dbReference type="Proteomes" id="UP000663864"/>
    </source>
</evidence>
<organism evidence="4 5">
    <name type="scientific">Rotaria sordida</name>
    <dbReference type="NCBI Taxonomy" id="392033"/>
    <lineage>
        <taxon>Eukaryota</taxon>
        <taxon>Metazoa</taxon>
        <taxon>Spiralia</taxon>
        <taxon>Gnathifera</taxon>
        <taxon>Rotifera</taxon>
        <taxon>Eurotatoria</taxon>
        <taxon>Bdelloidea</taxon>
        <taxon>Philodinida</taxon>
        <taxon>Philodinidae</taxon>
        <taxon>Rotaria</taxon>
    </lineage>
</organism>
<dbReference type="AlphaFoldDB" id="A0A815BLS3"/>
<feature type="domain" description="WAPL" evidence="3">
    <location>
        <begin position="1"/>
        <end position="112"/>
    </location>
</feature>
<evidence type="ECO:0000313" key="4">
    <source>
        <dbReference type="EMBL" id="CAF1272088.1"/>
    </source>
</evidence>
<evidence type="ECO:0000256" key="2">
    <source>
        <dbReference type="SAM" id="Phobius"/>
    </source>
</evidence>
<evidence type="ECO:0000259" key="3">
    <source>
        <dbReference type="PROSITE" id="PS51271"/>
    </source>
</evidence>
<accession>A0A815BLS3</accession>
<dbReference type="EMBL" id="CAJNOT010001990">
    <property type="protein sequence ID" value="CAF1272088.1"/>
    <property type="molecule type" value="Genomic_DNA"/>
</dbReference>
<dbReference type="Proteomes" id="UP000663864">
    <property type="component" value="Unassembled WGS sequence"/>
</dbReference>
<keyword evidence="2" id="KW-1133">Transmembrane helix</keyword>
<proteinExistence type="predicted"/>
<name>A0A815BLS3_9BILA</name>
<reference evidence="4" key="1">
    <citation type="submission" date="2021-02" db="EMBL/GenBank/DDBJ databases">
        <authorList>
            <person name="Nowell W R."/>
        </authorList>
    </citation>
    <scope>NUCLEOTIDE SEQUENCE</scope>
</reference>
<protein>
    <recommendedName>
        <fullName evidence="3">WAPL domain-containing protein</fullName>
    </recommendedName>
</protein>
<gene>
    <name evidence="4" type="ORF">ZHD862_LOCUS26469</name>
</gene>
<comment type="caution">
    <text evidence="4">The sequence shown here is derived from an EMBL/GenBank/DDBJ whole genome shotgun (WGS) entry which is preliminary data.</text>
</comment>
<dbReference type="InterPro" id="IPR012502">
    <property type="entry name" value="WAPL_dom"/>
</dbReference>
<dbReference type="PANTHER" id="PTHR22100:SF13">
    <property type="entry name" value="WINGS APART-LIKE PROTEIN HOMOLOG"/>
    <property type="match status" value="1"/>
</dbReference>
<keyword evidence="2" id="KW-0812">Transmembrane</keyword>
<feature type="compositionally biased region" description="Polar residues" evidence="1">
    <location>
        <begin position="34"/>
        <end position="46"/>
    </location>
</feature>
<dbReference type="PROSITE" id="PS51271">
    <property type="entry name" value="WAPL"/>
    <property type="match status" value="1"/>
</dbReference>
<sequence length="135" mass="15319">MLFCEQESSAARAESLEENDWMMEDVDDDDFDEQSNTKPTNENGTNFNRALQKATGHMENTFVAAFAGVILAVILLRDRTTYVSQIQELMPQKKFDTMAFILKKFFVFMDMSHAFTPSGVKILEEIISMVLSLCG</sequence>
<evidence type="ECO:0000256" key="1">
    <source>
        <dbReference type="SAM" id="MobiDB-lite"/>
    </source>
</evidence>
<feature type="transmembrane region" description="Helical" evidence="2">
    <location>
        <begin position="57"/>
        <end position="76"/>
    </location>
</feature>
<dbReference type="PANTHER" id="PTHR22100">
    <property type="entry name" value="WINGS APART-LIKE PROTEIN HOMOLOG"/>
    <property type="match status" value="1"/>
</dbReference>
<keyword evidence="2" id="KW-0472">Membrane</keyword>